<dbReference type="RefSeq" id="WP_166154566.1">
    <property type="nucleotide sequence ID" value="NZ_JAAOIW010000015.1"/>
</dbReference>
<dbReference type="InterPro" id="IPR027417">
    <property type="entry name" value="P-loop_NTPase"/>
</dbReference>
<evidence type="ECO:0000313" key="5">
    <source>
        <dbReference type="Proteomes" id="UP001165962"/>
    </source>
</evidence>
<keyword evidence="5" id="KW-1185">Reference proteome</keyword>
<reference evidence="4" key="1">
    <citation type="submission" date="2020-03" db="EMBL/GenBank/DDBJ databases">
        <title>Draft sequencing of Paenibacilllus sp. S3N08.</title>
        <authorList>
            <person name="Kim D.-U."/>
        </authorList>
    </citation>
    <scope>NUCLEOTIDE SEQUENCE</scope>
    <source>
        <strain evidence="4">S3N08</strain>
    </source>
</reference>
<dbReference type="Pfam" id="PF13195">
    <property type="entry name" value="DUF4011"/>
    <property type="match status" value="1"/>
</dbReference>
<dbReference type="InterPro" id="IPR021754">
    <property type="entry name" value="DUF3320"/>
</dbReference>
<dbReference type="InterPro" id="IPR045055">
    <property type="entry name" value="DNA2/NAM7-like"/>
</dbReference>
<dbReference type="InterPro" id="IPR011335">
    <property type="entry name" value="Restrct_endonuc-II-like"/>
</dbReference>
<dbReference type="Pfam" id="PF18741">
    <property type="entry name" value="MTES_1575"/>
    <property type="match status" value="1"/>
</dbReference>
<dbReference type="PANTHER" id="PTHR10887">
    <property type="entry name" value="DNA2/NAM7 HELICASE FAMILY"/>
    <property type="match status" value="1"/>
</dbReference>
<dbReference type="InterPro" id="IPR041679">
    <property type="entry name" value="DNA2/NAM7-like_C"/>
</dbReference>
<evidence type="ECO:0000259" key="3">
    <source>
        <dbReference type="Pfam" id="PF18741"/>
    </source>
</evidence>
<feature type="domain" description="Restriction endonuclease type II-like" evidence="3">
    <location>
        <begin position="1259"/>
        <end position="1356"/>
    </location>
</feature>
<organism evidence="4 5">
    <name type="scientific">Paenibacillus agricola</name>
    <dbReference type="NCBI Taxonomy" id="2716264"/>
    <lineage>
        <taxon>Bacteria</taxon>
        <taxon>Bacillati</taxon>
        <taxon>Bacillota</taxon>
        <taxon>Bacilli</taxon>
        <taxon>Bacillales</taxon>
        <taxon>Paenibacillaceae</taxon>
        <taxon>Paenibacillus</taxon>
    </lineage>
</organism>
<dbReference type="Proteomes" id="UP001165962">
    <property type="component" value="Unassembled WGS sequence"/>
</dbReference>
<dbReference type="Gene3D" id="3.40.960.10">
    <property type="entry name" value="VSR Endonuclease"/>
    <property type="match status" value="1"/>
</dbReference>
<evidence type="ECO:0000259" key="1">
    <source>
        <dbReference type="Pfam" id="PF11784"/>
    </source>
</evidence>
<dbReference type="Pfam" id="PF11784">
    <property type="entry name" value="DUF3320"/>
    <property type="match status" value="1"/>
</dbReference>
<dbReference type="Gene3D" id="3.40.50.300">
    <property type="entry name" value="P-loop containing nucleotide triphosphate hydrolases"/>
    <property type="match status" value="3"/>
</dbReference>
<dbReference type="InterPro" id="IPR049468">
    <property type="entry name" value="Restrct_endonuc-II-like_dom"/>
</dbReference>
<proteinExistence type="predicted"/>
<sequence>MSMNNIAQQLNKARQELLDLGLRNPLLNYRASKARGLELIDEKPSEVFRMMVVEKRKMTFVESTDSPISSSSDRAGVVDLQKQLPPAAAGKASSHRDSRLQTPYLDKQLQDRLLHSYTAARTYIEEQGVNILYMAMGMLNWYEANQSKERRQAPLLLIPVRLERNNAKERFTVSFTEDDIGFNISLAAKMKQDFGISLPVFDDEEFQLESYLLQVSAAIEGQQRWSVDEESIVIGFFSFGKFLMYHDLDVVHWPEHTKPLEHPVITALLQSGFKEPRSDMGDDAHLDTYLIWEDNNFIKDADSSQIMAILDANQGRNLVIQGPPGTGKSQTITNLIAEAIGCGRKVLFVSEKMAALEVVKRRLDEVGLGVACLELHSHKTNKKLLLNELAQTLDLGKPIYAPNPNIPILNQLRERLNTHAHAVNAPVGGYGVSAYEALGQLARYKGKYKQFVMPKVNMEAMKAWTAGIYNERGLLIEELQSVIKSIGIPKQHLFWGSKKQVVMPHELDELGRILHVAQEICTSFQEQSALIADHTHFPELDGSIDAELMISLLKRVVDAPSLLANAALRSEKWVSAKSSLDELIKAGSSYTQIHEEYEELLIPDAWEQDLGEARQVLISTQHKWWRFLSGSYRRTKNRIQALFRNPGAKPQGDPHGKQGNYLQIIDAIAEARFCKKTVTEHEQLGRELYGASWDGVRSDWKEIASLSQWAYGLHKELSSKLLPAWALDYMDGISDIYELSKLLTEYKRNYELYKRNLSAVEEWLEFDGSVRFANKQGLLDQHFSVVSDLLALWSKRTLDIQPLASYNQLASLCNEKGLAPYVELSEAWEAAGELLADCYHINWYQLISSQAFHEHTPLSQFEGGRHEQAVNKFREFDVEMTHRNRFKLAEAHWSQLPKQQDATGQLGILKREFEKKSRHLPIRQLMQKAGHAIQAIKPVFMMGPLSIATFVPPGSIEFDLVIFDEASQVKPVDAFGAIIRGKQTIVVGDSKQMPPTDLFNSLSIDDESEEDGVGDMESILGLFVGQNAPQRMLRWHYRSRHESLITVSNHEFYDNKLIVFPSPDAEKNDSGLIYHHLPETAYDRGRSRTNKLEARAVAIAVMQHARDKPGLTLGVAAFSMAQMQAIMDELEMMRRSSGANEKFFSSHPHEPFFVKNLENVQGDERDVILISIGYGKTAEGYLAMDFGLLNRDGGERRLNVLITRARIRCEVFTNLKPEDIDLARSNARGVKALKTFLTYAESGRLDVPVATGKDFDSPFEQAVHDALTDAGYTVAKQIGSAGFFIDLAIVDAEVPGRFILGIECDGATYHSARSARDRDRLRQAVLEGLGWSIHRIWSIDWFRHPERELQRTIEAIEQAKLQAEEGVKLKLEKRAAEEANTASWANEANAANAVNVAGNVQTNGILTDALVVAQDEIQRGSTTADEHPQESGISKYECAQLTIDWDGQEFHTIPVARIAQWVQDVVAIESPVHKSEVMKRIVDAAGIKRMGTRIQQALEDAINHLMQRNILSIKQEFLWLDGMETPVLRDRRELPNKKIELVSPQEIAMAIMKVAVDSYGIERSLIATAVVHMLGFFRSTDDLKEAIELVLDGLLASKLLVDRNNQVFTA</sequence>
<dbReference type="InterPro" id="IPR047187">
    <property type="entry name" value="SF1_C_Upf1"/>
</dbReference>
<name>A0ABX0JI04_9BACL</name>
<feature type="domain" description="DUF3320" evidence="1">
    <location>
        <begin position="1449"/>
        <end position="1496"/>
    </location>
</feature>
<dbReference type="EMBL" id="JAAOIW010000015">
    <property type="protein sequence ID" value="NHN34029.1"/>
    <property type="molecule type" value="Genomic_DNA"/>
</dbReference>
<comment type="caution">
    <text evidence="4">The sequence shown here is derived from an EMBL/GenBank/DDBJ whole genome shotgun (WGS) entry which is preliminary data.</text>
</comment>
<evidence type="ECO:0000313" key="4">
    <source>
        <dbReference type="EMBL" id="NHN34029.1"/>
    </source>
</evidence>
<accession>A0ABX0JI04</accession>
<gene>
    <name evidence="4" type="ORF">G9U52_29850</name>
</gene>
<dbReference type="PANTHER" id="PTHR10887:SF530">
    <property type="entry name" value="SUPERFAMILY I DNA HELICASES"/>
    <property type="match status" value="1"/>
</dbReference>
<dbReference type="CDD" id="cd18808">
    <property type="entry name" value="SF1_C_Upf1"/>
    <property type="match status" value="1"/>
</dbReference>
<evidence type="ECO:0000259" key="2">
    <source>
        <dbReference type="Pfam" id="PF13087"/>
    </source>
</evidence>
<dbReference type="SUPFAM" id="SSF52980">
    <property type="entry name" value="Restriction endonuclease-like"/>
    <property type="match status" value="1"/>
</dbReference>
<feature type="domain" description="DNA2/NAM7 helicase-like C-terminal" evidence="2">
    <location>
        <begin position="1025"/>
        <end position="1214"/>
    </location>
</feature>
<dbReference type="SUPFAM" id="SSF52540">
    <property type="entry name" value="P-loop containing nucleoside triphosphate hydrolases"/>
    <property type="match status" value="1"/>
</dbReference>
<dbReference type="Pfam" id="PF13087">
    <property type="entry name" value="AAA_12"/>
    <property type="match status" value="1"/>
</dbReference>
<protein>
    <submittedName>
        <fullName evidence="4">DUF3320 domain-containing protein</fullName>
    </submittedName>
</protein>
<dbReference type="InterPro" id="IPR025103">
    <property type="entry name" value="DUF4011"/>
</dbReference>